<dbReference type="EMBL" id="CAJHNJ030000037">
    <property type="protein sequence ID" value="CAG9129276.1"/>
    <property type="molecule type" value="Genomic_DNA"/>
</dbReference>
<organism evidence="2 3">
    <name type="scientific">Plutella xylostella</name>
    <name type="common">Diamondback moth</name>
    <name type="synonym">Plutella maculipennis</name>
    <dbReference type="NCBI Taxonomy" id="51655"/>
    <lineage>
        <taxon>Eukaryota</taxon>
        <taxon>Metazoa</taxon>
        <taxon>Ecdysozoa</taxon>
        <taxon>Arthropoda</taxon>
        <taxon>Hexapoda</taxon>
        <taxon>Insecta</taxon>
        <taxon>Pterygota</taxon>
        <taxon>Neoptera</taxon>
        <taxon>Endopterygota</taxon>
        <taxon>Lepidoptera</taxon>
        <taxon>Glossata</taxon>
        <taxon>Ditrysia</taxon>
        <taxon>Yponomeutoidea</taxon>
        <taxon>Plutellidae</taxon>
        <taxon>Plutella</taxon>
    </lineage>
</organism>
<keyword evidence="3" id="KW-1185">Reference proteome</keyword>
<name>A0A8S4FMP3_PLUXY</name>
<protein>
    <submittedName>
        <fullName evidence="2">(diamondback moth) hypothetical protein</fullName>
    </submittedName>
</protein>
<reference evidence="2" key="1">
    <citation type="submission" date="2020-11" db="EMBL/GenBank/DDBJ databases">
        <authorList>
            <person name="Whiteford S."/>
        </authorList>
    </citation>
    <scope>NUCLEOTIDE SEQUENCE</scope>
</reference>
<feature type="non-terminal residue" evidence="2">
    <location>
        <position position="40"/>
    </location>
</feature>
<proteinExistence type="predicted"/>
<evidence type="ECO:0000313" key="3">
    <source>
        <dbReference type="Proteomes" id="UP000653454"/>
    </source>
</evidence>
<evidence type="ECO:0000313" key="2">
    <source>
        <dbReference type="EMBL" id="CAG9129276.1"/>
    </source>
</evidence>
<accession>A0A8S4FMP3</accession>
<gene>
    <name evidence="2" type="ORF">PLXY2_LOCUS9465</name>
</gene>
<comment type="caution">
    <text evidence="2">The sequence shown here is derived from an EMBL/GenBank/DDBJ whole genome shotgun (WGS) entry which is preliminary data.</text>
</comment>
<feature type="non-terminal residue" evidence="2">
    <location>
        <position position="1"/>
    </location>
</feature>
<dbReference type="AlphaFoldDB" id="A0A8S4FMP3"/>
<dbReference type="Proteomes" id="UP000653454">
    <property type="component" value="Unassembled WGS sequence"/>
</dbReference>
<feature type="region of interest" description="Disordered" evidence="1">
    <location>
        <begin position="1"/>
        <end position="40"/>
    </location>
</feature>
<sequence length="40" mass="4445">VSHNNIARNPCSRGRPGRSIRPGVAPRRSRPAPAELLHYK</sequence>
<feature type="compositionally biased region" description="Low complexity" evidence="1">
    <location>
        <begin position="12"/>
        <end position="23"/>
    </location>
</feature>
<evidence type="ECO:0000256" key="1">
    <source>
        <dbReference type="SAM" id="MobiDB-lite"/>
    </source>
</evidence>